<reference evidence="2 3" key="1">
    <citation type="submission" date="2021-06" db="EMBL/GenBank/DDBJ databases">
        <title>Caerostris darwini draft genome.</title>
        <authorList>
            <person name="Kono N."/>
            <person name="Arakawa K."/>
        </authorList>
    </citation>
    <scope>NUCLEOTIDE SEQUENCE [LARGE SCALE GENOMIC DNA]</scope>
</reference>
<keyword evidence="3" id="KW-1185">Reference proteome</keyword>
<dbReference type="Proteomes" id="UP001054837">
    <property type="component" value="Unassembled WGS sequence"/>
</dbReference>
<evidence type="ECO:0000313" key="3">
    <source>
        <dbReference type="Proteomes" id="UP001054837"/>
    </source>
</evidence>
<proteinExistence type="predicted"/>
<feature type="chain" id="PRO_5043629757" evidence="1">
    <location>
        <begin position="21"/>
        <end position="257"/>
    </location>
</feature>
<dbReference type="EMBL" id="BPLQ01007027">
    <property type="protein sequence ID" value="GIY27137.1"/>
    <property type="molecule type" value="Genomic_DNA"/>
</dbReference>
<accession>A0AAV4S318</accession>
<keyword evidence="1" id="KW-0732">Signal</keyword>
<name>A0AAV4S318_9ARAC</name>
<evidence type="ECO:0000256" key="1">
    <source>
        <dbReference type="SAM" id="SignalP"/>
    </source>
</evidence>
<organism evidence="2 3">
    <name type="scientific">Caerostris darwini</name>
    <dbReference type="NCBI Taxonomy" id="1538125"/>
    <lineage>
        <taxon>Eukaryota</taxon>
        <taxon>Metazoa</taxon>
        <taxon>Ecdysozoa</taxon>
        <taxon>Arthropoda</taxon>
        <taxon>Chelicerata</taxon>
        <taxon>Arachnida</taxon>
        <taxon>Araneae</taxon>
        <taxon>Araneomorphae</taxon>
        <taxon>Entelegynae</taxon>
        <taxon>Araneoidea</taxon>
        <taxon>Araneidae</taxon>
        <taxon>Caerostris</taxon>
    </lineage>
</organism>
<dbReference type="AlphaFoldDB" id="A0AAV4S318"/>
<protein>
    <submittedName>
        <fullName evidence="2">Uncharacterized protein</fullName>
    </submittedName>
</protein>
<evidence type="ECO:0000313" key="2">
    <source>
        <dbReference type="EMBL" id="GIY27137.1"/>
    </source>
</evidence>
<sequence length="257" mass="28337">MKQIAIIAIVVLSFVGYINAAPKGIRDTLEKDALTDAIDYGVSEIAKDFKFDSSDEAKINRAVKDGINYIMTGQKSYLDDEAKQVKAFDKNLDFNVDDILNALINTLTKGIMKRDNNQQTSQEIKATINKDGITDIITFGANKVAKDFDLNSSQESDIASAETDVIKYVRKGNKQSVVDAKNAVNDINSKGKDLNVDAVVNVDAISAYLNALADKLKPFLKFLDLCLLTFILSLSFRNGISVSCIKDSISLFFWKVI</sequence>
<gene>
    <name evidence="2" type="ORF">CDAR_195771</name>
</gene>
<feature type="signal peptide" evidence="1">
    <location>
        <begin position="1"/>
        <end position="20"/>
    </location>
</feature>
<comment type="caution">
    <text evidence="2">The sequence shown here is derived from an EMBL/GenBank/DDBJ whole genome shotgun (WGS) entry which is preliminary data.</text>
</comment>